<dbReference type="Pfam" id="PF08569">
    <property type="entry name" value="Mo25"/>
    <property type="match status" value="1"/>
</dbReference>
<reference evidence="2 3" key="1">
    <citation type="journal article" date="2015" name="Mol. Biochem. Parasitol.">
        <title>Identification of polymorphic genes for use in assemblage B genotyping assays through comparative genomics of multiple assemblage B Giardia duodenalis isolates.</title>
        <authorList>
            <person name="Wielinga C."/>
            <person name="Thompson R.C."/>
            <person name="Monis P."/>
            <person name="Ryan U."/>
        </authorList>
    </citation>
    <scope>NUCLEOTIDE SEQUENCE [LARGE SCALE GENOMIC DNA]</scope>
    <source>
        <strain evidence="2 3">BAH15c1</strain>
    </source>
</reference>
<evidence type="ECO:0000313" key="3">
    <source>
        <dbReference type="Proteomes" id="UP000070089"/>
    </source>
</evidence>
<dbReference type="PANTHER" id="PTHR10182:SF3">
    <property type="entry name" value="PROTEIN MO25"/>
    <property type="match status" value="1"/>
</dbReference>
<gene>
    <name evidence="2" type="ORF">QR46_3303</name>
</gene>
<dbReference type="InterPro" id="IPR016024">
    <property type="entry name" value="ARM-type_fold"/>
</dbReference>
<organism evidence="2 3">
    <name type="scientific">Giardia duodenalis assemblage B</name>
    <dbReference type="NCBI Taxonomy" id="1394984"/>
    <lineage>
        <taxon>Eukaryota</taxon>
        <taxon>Metamonada</taxon>
        <taxon>Diplomonadida</taxon>
        <taxon>Hexamitidae</taxon>
        <taxon>Giardiinae</taxon>
        <taxon>Giardia</taxon>
    </lineage>
</organism>
<dbReference type="InterPro" id="IPR013878">
    <property type="entry name" value="Mo25"/>
</dbReference>
<dbReference type="Proteomes" id="UP000070089">
    <property type="component" value="Unassembled WGS sequence"/>
</dbReference>
<dbReference type="SUPFAM" id="SSF48371">
    <property type="entry name" value="ARM repeat"/>
    <property type="match status" value="1"/>
</dbReference>
<dbReference type="GO" id="GO:0043539">
    <property type="term" value="F:protein serine/threonine kinase activator activity"/>
    <property type="evidence" value="ECO:0007669"/>
    <property type="project" value="TreeGrafter"/>
</dbReference>
<dbReference type="VEuPathDB" id="GiardiaDB:QR46_3303"/>
<comment type="similarity">
    <text evidence="1">Belongs to the Mo25 family.</text>
</comment>
<comment type="caution">
    <text evidence="2">The sequence shown here is derived from an EMBL/GenBank/DDBJ whole genome shotgun (WGS) entry which is preliminary data.</text>
</comment>
<dbReference type="EMBL" id="JXTI01000103">
    <property type="protein sequence ID" value="KWX12709.1"/>
    <property type="molecule type" value="Genomic_DNA"/>
</dbReference>
<evidence type="ECO:0000256" key="1">
    <source>
        <dbReference type="ARBA" id="ARBA00011012"/>
    </source>
</evidence>
<dbReference type="InterPro" id="IPR011989">
    <property type="entry name" value="ARM-like"/>
</dbReference>
<dbReference type="FunFam" id="1.25.10.10:FF:000934">
    <property type="entry name" value="Degreening related gene dee76 protein"/>
    <property type="match status" value="1"/>
</dbReference>
<dbReference type="GO" id="GO:0035556">
    <property type="term" value="P:intracellular signal transduction"/>
    <property type="evidence" value="ECO:0007669"/>
    <property type="project" value="TreeGrafter"/>
</dbReference>
<proteinExistence type="inferred from homology"/>
<evidence type="ECO:0000313" key="2">
    <source>
        <dbReference type="EMBL" id="KWX12709.1"/>
    </source>
</evidence>
<dbReference type="PANTHER" id="PTHR10182">
    <property type="entry name" value="CALCIUM-BINDING PROTEIN 39-RELATED"/>
    <property type="match status" value="1"/>
</dbReference>
<dbReference type="AlphaFoldDB" id="A0A132NRG9"/>
<name>A0A132NRG9_GIAIN</name>
<dbReference type="OrthoDB" id="609103at2759"/>
<protein>
    <submittedName>
        <fullName evidence="2">Mo25-like protein</fullName>
    </submittedName>
</protein>
<accession>A0A132NRG9</accession>
<sequence>MLFSSLTTIQKLSTSCIRSQKMSRKRSSVSDLVVTVAKILSSHTEQASFKDADAEVLKTSIYQLKSQITSSNPQLQRAHYNEFTRAILTDNTLVDIVNGLIWLDFDSRKSLISLIAGLAHRSSSCDPADDTNLTLLVNYILSHQDLLDVLLDGYKLSQPFHVTTILCEYIKVYSIAETILLFCAKEQFQRIFSAMSSPNFDVSSDASVVLKDLLTKHEQLTATFLDQNPQFFTWFCTLLHSSNYATRRFSLNLLSTLLLNRANFTAMSRFVESDENLKLIMRLLKDDSAVIRFEAFHVFKVFVANPKKTEPVLKILKRNKDKLIEHLLSFTTETNSSDFEEEKGFIVDSISDL</sequence>
<dbReference type="Gene3D" id="1.25.10.10">
    <property type="entry name" value="Leucine-rich Repeat Variant"/>
    <property type="match status" value="1"/>
</dbReference>